<evidence type="ECO:0000313" key="4">
    <source>
        <dbReference type="EMBL" id="KRL53515.1"/>
    </source>
</evidence>
<comment type="similarity">
    <text evidence="1">Belongs to the asp23 family.</text>
</comment>
<accession>A0A0R1RIP9</accession>
<dbReference type="RefSeq" id="WP_017260380.1">
    <property type="nucleotide sequence ID" value="NZ_AUAW01000021.1"/>
</dbReference>
<proteinExistence type="inferred from homology"/>
<dbReference type="PANTHER" id="PTHR34297">
    <property type="entry name" value="HYPOTHETICAL CYTOSOLIC PROTEIN-RELATED"/>
    <property type="match status" value="1"/>
</dbReference>
<dbReference type="PANTHER" id="PTHR34297:SF3">
    <property type="entry name" value="ALKALINE SHOCK PROTEIN 23"/>
    <property type="match status" value="1"/>
</dbReference>
<dbReference type="InterPro" id="IPR005531">
    <property type="entry name" value="Asp23"/>
</dbReference>
<sequence>MENTKQAAQSQLKHTLSYDDGVIEKIAGLAARNVDGVLSLDGGMLSGITDRFRNQADPTQGIDAEVGQKQVALDMHATVEYGKDIRQLFEQVTQRVVRDIQSFTGLDVVELNLHINDVMSKREWQDQTKGKPNSSHSTETKEVE</sequence>
<reference evidence="4 5" key="1">
    <citation type="journal article" date="2015" name="Genome Announc.">
        <title>Expanding the biotechnology potential of lactobacilli through comparative genomics of 213 strains and associated genera.</title>
        <authorList>
            <person name="Sun Z."/>
            <person name="Harris H.M."/>
            <person name="McCann A."/>
            <person name="Guo C."/>
            <person name="Argimon S."/>
            <person name="Zhang W."/>
            <person name="Yang X."/>
            <person name="Jeffery I.B."/>
            <person name="Cooney J.C."/>
            <person name="Kagawa T.F."/>
            <person name="Liu W."/>
            <person name="Song Y."/>
            <person name="Salvetti E."/>
            <person name="Wrobel A."/>
            <person name="Rasinkangas P."/>
            <person name="Parkhill J."/>
            <person name="Rea M.C."/>
            <person name="O'Sullivan O."/>
            <person name="Ritari J."/>
            <person name="Douillard F.P."/>
            <person name="Paul Ross R."/>
            <person name="Yang R."/>
            <person name="Briner A.E."/>
            <person name="Felis G.E."/>
            <person name="de Vos W.M."/>
            <person name="Barrangou R."/>
            <person name="Klaenhammer T.R."/>
            <person name="Caufield P.W."/>
            <person name="Cui Y."/>
            <person name="Zhang H."/>
            <person name="O'Toole P.W."/>
        </authorList>
    </citation>
    <scope>NUCLEOTIDE SEQUENCE [LARGE SCALE GENOMIC DNA]</scope>
    <source>
        <strain evidence="4 5">DSM 15814</strain>
    </source>
</reference>
<evidence type="ECO:0000256" key="3">
    <source>
        <dbReference type="SAM" id="MobiDB-lite"/>
    </source>
</evidence>
<dbReference type="STRING" id="1114972.FD35_GL001054"/>
<evidence type="ECO:0000256" key="1">
    <source>
        <dbReference type="ARBA" id="ARBA00005721"/>
    </source>
</evidence>
<dbReference type="OrthoDB" id="9808942at2"/>
<dbReference type="Pfam" id="PF03780">
    <property type="entry name" value="Asp23"/>
    <property type="match status" value="1"/>
</dbReference>
<keyword evidence="5" id="KW-1185">Reference proteome</keyword>
<name>A0A0R1RIP9_9LACO</name>
<evidence type="ECO:0000256" key="2">
    <source>
        <dbReference type="ARBA" id="ARBA00039575"/>
    </source>
</evidence>
<dbReference type="PATRIC" id="fig|1114972.6.peg.1068"/>
<dbReference type="eggNOG" id="COG1302">
    <property type="taxonomic scope" value="Bacteria"/>
</dbReference>
<comment type="caution">
    <text evidence="4">The sequence shown here is derived from an EMBL/GenBank/DDBJ whole genome shotgun (WGS) entry which is preliminary data.</text>
</comment>
<dbReference type="EMBL" id="AZFF01000018">
    <property type="protein sequence ID" value="KRL53515.1"/>
    <property type="molecule type" value="Genomic_DNA"/>
</dbReference>
<evidence type="ECO:0000313" key="5">
    <source>
        <dbReference type="Proteomes" id="UP000051999"/>
    </source>
</evidence>
<protein>
    <recommendedName>
        <fullName evidence="2">Stress response regulator gls24 homolog</fullName>
    </recommendedName>
</protein>
<dbReference type="Proteomes" id="UP000051999">
    <property type="component" value="Unassembled WGS sequence"/>
</dbReference>
<organism evidence="4 5">
    <name type="scientific">Furfurilactobacillus rossiae DSM 15814</name>
    <dbReference type="NCBI Taxonomy" id="1114972"/>
    <lineage>
        <taxon>Bacteria</taxon>
        <taxon>Bacillati</taxon>
        <taxon>Bacillota</taxon>
        <taxon>Bacilli</taxon>
        <taxon>Lactobacillales</taxon>
        <taxon>Lactobacillaceae</taxon>
        <taxon>Furfurilactobacillus</taxon>
    </lineage>
</organism>
<feature type="region of interest" description="Disordered" evidence="3">
    <location>
        <begin position="123"/>
        <end position="144"/>
    </location>
</feature>
<dbReference type="AlphaFoldDB" id="A0A0R1RIP9"/>
<gene>
    <name evidence="4" type="ORF">FD35_GL001054</name>
</gene>